<accession>A0ABV4MPQ6</accession>
<dbReference type="Proteomes" id="UP001569151">
    <property type="component" value="Unassembled WGS sequence"/>
</dbReference>
<comment type="caution">
    <text evidence="2">The sequence shown here is derived from an EMBL/GenBank/DDBJ whole genome shotgun (WGS) entry which is preliminary data.</text>
</comment>
<name>A0ABV4MPQ6_9VIBR</name>
<evidence type="ECO:0000256" key="1">
    <source>
        <dbReference type="SAM" id="Coils"/>
    </source>
</evidence>
<evidence type="ECO:0000313" key="3">
    <source>
        <dbReference type="Proteomes" id="UP001569151"/>
    </source>
</evidence>
<evidence type="ECO:0000313" key="2">
    <source>
        <dbReference type="EMBL" id="MEZ8211555.1"/>
    </source>
</evidence>
<feature type="coiled-coil region" evidence="1">
    <location>
        <begin position="306"/>
        <end position="402"/>
    </location>
</feature>
<organism evidence="2 3">
    <name type="scientific">Vibrio bivalvicida</name>
    <dbReference type="NCBI Taxonomy" id="1276888"/>
    <lineage>
        <taxon>Bacteria</taxon>
        <taxon>Pseudomonadati</taxon>
        <taxon>Pseudomonadota</taxon>
        <taxon>Gammaproteobacteria</taxon>
        <taxon>Vibrionales</taxon>
        <taxon>Vibrionaceae</taxon>
        <taxon>Vibrio</taxon>
        <taxon>Vibrio oreintalis group</taxon>
    </lineage>
</organism>
<proteinExistence type="predicted"/>
<protein>
    <submittedName>
        <fullName evidence="2">Uncharacterized protein</fullName>
    </submittedName>
</protein>
<keyword evidence="3" id="KW-1185">Reference proteome</keyword>
<dbReference type="RefSeq" id="WP_371726557.1">
    <property type="nucleotide sequence ID" value="NZ_JBGOOS010000060.1"/>
</dbReference>
<keyword evidence="1" id="KW-0175">Coiled coil</keyword>
<reference evidence="2 3" key="1">
    <citation type="submission" date="2024-06" db="EMBL/GenBank/DDBJ databases">
        <authorList>
            <person name="Steensen K."/>
            <person name="Seneca J."/>
            <person name="Bartlau N."/>
            <person name="Yu A.X."/>
            <person name="Polz M.F."/>
        </authorList>
    </citation>
    <scope>NUCLEOTIDE SEQUENCE [LARGE SCALE GENOMIC DNA]</scope>
    <source>
        <strain evidence="2 3">1F146</strain>
    </source>
</reference>
<sequence>MLCSTQRMGIRFCLNEKGELIDSKESKDLTALCRVCGEPVKREEDFQLFQHIDKQCEHLVLSEVCERLTSLLSDELRLSIPIDYSCTNSIPVELSHCSLLVDTDTRPLIELTLLDNQAIYLTIALEDSEVDQKQIRQLRTRFESVIEVNLSNLAVPSTDFTTYLKENVLNSQFQKRCSWLSFNPLHPLARNIASLEHSSIESEQQRALSELEQINERVNLANGTLDRIKADTETAQHNLTRYQNEKRKYDLHINIEDLKKQEQDLLTKVSNLKRQRSELYNGKTSSKISEEITELRQTYATGKRLIEDQRREKRSLNTEIKQLKEQIESSDQDILNAKWLKRVLERFDCTFGDLEQELTQIVQLSESIEDYENRSNRARNALSELESKVEKKQKDLSEALKGIEYYNKEKFKLFREHKKLKDLVENGDV</sequence>
<gene>
    <name evidence="2" type="ORF">ACED39_22600</name>
</gene>
<dbReference type="EMBL" id="JBGOOS010000060">
    <property type="protein sequence ID" value="MEZ8211555.1"/>
    <property type="molecule type" value="Genomic_DNA"/>
</dbReference>
<feature type="coiled-coil region" evidence="1">
    <location>
        <begin position="197"/>
        <end position="275"/>
    </location>
</feature>